<evidence type="ECO:0000256" key="2">
    <source>
        <dbReference type="ARBA" id="ARBA00022679"/>
    </source>
</evidence>
<dbReference type="CDD" id="cd07989">
    <property type="entry name" value="LPLAT_AGPAT-like"/>
    <property type="match status" value="1"/>
</dbReference>
<comment type="pathway">
    <text evidence="1">Lipid metabolism.</text>
</comment>
<keyword evidence="3 5" id="KW-0012">Acyltransferase</keyword>
<proteinExistence type="predicted"/>
<accession>A0ABV6JV49</accession>
<organism evidence="5 6">
    <name type="scientific">Roseomonas elaeocarpi</name>
    <dbReference type="NCBI Taxonomy" id="907779"/>
    <lineage>
        <taxon>Bacteria</taxon>
        <taxon>Pseudomonadati</taxon>
        <taxon>Pseudomonadota</taxon>
        <taxon>Alphaproteobacteria</taxon>
        <taxon>Acetobacterales</taxon>
        <taxon>Roseomonadaceae</taxon>
        <taxon>Roseomonas</taxon>
    </lineage>
</organism>
<dbReference type="EMBL" id="JBHLUN010000010">
    <property type="protein sequence ID" value="MFC0409611.1"/>
    <property type="molecule type" value="Genomic_DNA"/>
</dbReference>
<evidence type="ECO:0000256" key="1">
    <source>
        <dbReference type="ARBA" id="ARBA00005189"/>
    </source>
</evidence>
<keyword evidence="2" id="KW-0808">Transferase</keyword>
<dbReference type="PANTHER" id="PTHR10434:SF11">
    <property type="entry name" value="1-ACYL-SN-GLYCEROL-3-PHOSPHATE ACYLTRANSFERASE"/>
    <property type="match status" value="1"/>
</dbReference>
<dbReference type="Proteomes" id="UP001589865">
    <property type="component" value="Unassembled WGS sequence"/>
</dbReference>
<dbReference type="SUPFAM" id="SSF69593">
    <property type="entry name" value="Glycerol-3-phosphate (1)-acyltransferase"/>
    <property type="match status" value="1"/>
</dbReference>
<evidence type="ECO:0000313" key="5">
    <source>
        <dbReference type="EMBL" id="MFC0409611.1"/>
    </source>
</evidence>
<dbReference type="SMART" id="SM00563">
    <property type="entry name" value="PlsC"/>
    <property type="match status" value="1"/>
</dbReference>
<reference evidence="5 6" key="1">
    <citation type="submission" date="2024-09" db="EMBL/GenBank/DDBJ databases">
        <authorList>
            <person name="Sun Q."/>
            <person name="Mori K."/>
        </authorList>
    </citation>
    <scope>NUCLEOTIDE SEQUENCE [LARGE SCALE GENOMIC DNA]</scope>
    <source>
        <strain evidence="5 6">TBRC 5777</strain>
    </source>
</reference>
<dbReference type="GO" id="GO:0016746">
    <property type="term" value="F:acyltransferase activity"/>
    <property type="evidence" value="ECO:0007669"/>
    <property type="project" value="UniProtKB-KW"/>
</dbReference>
<protein>
    <submittedName>
        <fullName evidence="5">Lysophospholipid acyltransferase family protein</fullName>
    </submittedName>
</protein>
<dbReference type="RefSeq" id="WP_377045361.1">
    <property type="nucleotide sequence ID" value="NZ_JBHLUN010000010.1"/>
</dbReference>
<gene>
    <name evidence="5" type="ORF">ACFFGY_15265</name>
</gene>
<evidence type="ECO:0000256" key="3">
    <source>
        <dbReference type="ARBA" id="ARBA00023315"/>
    </source>
</evidence>
<feature type="domain" description="Phospholipid/glycerol acyltransferase" evidence="4">
    <location>
        <begin position="45"/>
        <end position="164"/>
    </location>
</feature>
<dbReference type="InterPro" id="IPR002123">
    <property type="entry name" value="Plipid/glycerol_acylTrfase"/>
</dbReference>
<name>A0ABV6JV49_9PROT</name>
<dbReference type="Pfam" id="PF01553">
    <property type="entry name" value="Acyltransferase"/>
    <property type="match status" value="1"/>
</dbReference>
<dbReference type="PANTHER" id="PTHR10434">
    <property type="entry name" value="1-ACYL-SN-GLYCEROL-3-PHOSPHATE ACYLTRANSFERASE"/>
    <property type="match status" value="1"/>
</dbReference>
<keyword evidence="6" id="KW-1185">Reference proteome</keyword>
<comment type="caution">
    <text evidence="5">The sequence shown here is derived from an EMBL/GenBank/DDBJ whole genome shotgun (WGS) entry which is preliminary data.</text>
</comment>
<sequence>MSQGREPGLTSLAVAGSWRGIVRLYLRAAHRLRVEGLENLPAAPFVIVANHSSHLDALTIAAALPRALGRRAFALAAGDTFFTSLPLATFAAFAINALPVWRKRTTARDIEALRARLHEDGAVLILFPEGTRSRTGAMGRFQPGVGALIAGQPVPVVPCFLDGAFEAWPASRRLPRPGPLHLRIGTPLHFDAVAPGRAGLAEVAGCCEAAVRELGGVQAEG</sequence>
<evidence type="ECO:0000259" key="4">
    <source>
        <dbReference type="SMART" id="SM00563"/>
    </source>
</evidence>
<evidence type="ECO:0000313" key="6">
    <source>
        <dbReference type="Proteomes" id="UP001589865"/>
    </source>
</evidence>